<feature type="domain" description="C2H2-type" evidence="9">
    <location>
        <begin position="27"/>
        <end position="55"/>
    </location>
</feature>
<protein>
    <recommendedName>
        <fullName evidence="9">C2H2-type domain-containing protein</fullName>
    </recommendedName>
</protein>
<evidence type="ECO:0000256" key="8">
    <source>
        <dbReference type="SAM" id="MobiDB-lite"/>
    </source>
</evidence>
<dbReference type="InterPro" id="IPR013087">
    <property type="entry name" value="Znf_C2H2_type"/>
</dbReference>
<dbReference type="PANTHER" id="PTHR24376">
    <property type="entry name" value="ZINC FINGER PROTEIN"/>
    <property type="match status" value="1"/>
</dbReference>
<feature type="region of interest" description="Disordered" evidence="8">
    <location>
        <begin position="110"/>
        <end position="142"/>
    </location>
</feature>
<dbReference type="PANTHER" id="PTHR24376:SF235">
    <property type="entry name" value="C2H2-TYPE DOMAIN-CONTAINING PROTEIN"/>
    <property type="match status" value="1"/>
</dbReference>
<evidence type="ECO:0000313" key="11">
    <source>
        <dbReference type="Proteomes" id="UP001432322"/>
    </source>
</evidence>
<name>A0AAV5WZJ3_9BILA</name>
<feature type="domain" description="C2H2-type" evidence="9">
    <location>
        <begin position="54"/>
        <end position="82"/>
    </location>
</feature>
<reference evidence="10" key="1">
    <citation type="submission" date="2023-10" db="EMBL/GenBank/DDBJ databases">
        <title>Genome assembly of Pristionchus species.</title>
        <authorList>
            <person name="Yoshida K."/>
            <person name="Sommer R.J."/>
        </authorList>
    </citation>
    <scope>NUCLEOTIDE SEQUENCE</scope>
    <source>
        <strain evidence="10">RS5133</strain>
    </source>
</reference>
<evidence type="ECO:0000256" key="2">
    <source>
        <dbReference type="ARBA" id="ARBA00022723"/>
    </source>
</evidence>
<evidence type="ECO:0000256" key="3">
    <source>
        <dbReference type="ARBA" id="ARBA00022737"/>
    </source>
</evidence>
<feature type="region of interest" description="Disordered" evidence="8">
    <location>
        <begin position="324"/>
        <end position="355"/>
    </location>
</feature>
<evidence type="ECO:0000256" key="4">
    <source>
        <dbReference type="ARBA" id="ARBA00022771"/>
    </source>
</evidence>
<dbReference type="SUPFAM" id="SSF57667">
    <property type="entry name" value="beta-beta-alpha zinc fingers"/>
    <property type="match status" value="2"/>
</dbReference>
<dbReference type="Pfam" id="PF00096">
    <property type="entry name" value="zf-C2H2"/>
    <property type="match status" value="1"/>
</dbReference>
<comment type="caution">
    <text evidence="10">The sequence shown here is derived from an EMBL/GenBank/DDBJ whole genome shotgun (WGS) entry which is preliminary data.</text>
</comment>
<dbReference type="Gene3D" id="3.30.160.60">
    <property type="entry name" value="Classic Zinc Finger"/>
    <property type="match status" value="1"/>
</dbReference>
<dbReference type="Proteomes" id="UP001432322">
    <property type="component" value="Unassembled WGS sequence"/>
</dbReference>
<evidence type="ECO:0000256" key="5">
    <source>
        <dbReference type="ARBA" id="ARBA00022833"/>
    </source>
</evidence>
<feature type="region of interest" description="Disordered" evidence="8">
    <location>
        <begin position="213"/>
        <end position="233"/>
    </location>
</feature>
<dbReference type="InterPro" id="IPR036236">
    <property type="entry name" value="Znf_C2H2_sf"/>
</dbReference>
<dbReference type="PROSITE" id="PS00028">
    <property type="entry name" value="ZINC_FINGER_C2H2_1"/>
    <property type="match status" value="2"/>
</dbReference>
<feature type="region of interest" description="Disordered" evidence="8">
    <location>
        <begin position="257"/>
        <end position="300"/>
    </location>
</feature>
<keyword evidence="3" id="KW-0677">Repeat</keyword>
<dbReference type="PROSITE" id="PS50157">
    <property type="entry name" value="ZINC_FINGER_C2H2_2"/>
    <property type="match status" value="3"/>
</dbReference>
<dbReference type="GO" id="GO:0005634">
    <property type="term" value="C:nucleus"/>
    <property type="evidence" value="ECO:0007669"/>
    <property type="project" value="UniProtKB-SubCell"/>
</dbReference>
<dbReference type="GO" id="GO:0008270">
    <property type="term" value="F:zinc ion binding"/>
    <property type="evidence" value="ECO:0007669"/>
    <property type="project" value="UniProtKB-KW"/>
</dbReference>
<keyword evidence="4 7" id="KW-0863">Zinc-finger</keyword>
<evidence type="ECO:0000256" key="1">
    <source>
        <dbReference type="ARBA" id="ARBA00004123"/>
    </source>
</evidence>
<feature type="compositionally biased region" description="Basic and acidic residues" evidence="8">
    <location>
        <begin position="265"/>
        <end position="274"/>
    </location>
</feature>
<dbReference type="AlphaFoldDB" id="A0AAV5WZJ3"/>
<feature type="domain" description="C2H2-type" evidence="9">
    <location>
        <begin position="83"/>
        <end position="115"/>
    </location>
</feature>
<dbReference type="EMBL" id="BTSY01000007">
    <property type="protein sequence ID" value="GMT35172.1"/>
    <property type="molecule type" value="Genomic_DNA"/>
</dbReference>
<keyword evidence="5" id="KW-0862">Zinc</keyword>
<organism evidence="10 11">
    <name type="scientific">Pristionchus fissidentatus</name>
    <dbReference type="NCBI Taxonomy" id="1538716"/>
    <lineage>
        <taxon>Eukaryota</taxon>
        <taxon>Metazoa</taxon>
        <taxon>Ecdysozoa</taxon>
        <taxon>Nematoda</taxon>
        <taxon>Chromadorea</taxon>
        <taxon>Rhabditida</taxon>
        <taxon>Rhabditina</taxon>
        <taxon>Diplogasteromorpha</taxon>
        <taxon>Diplogasteroidea</taxon>
        <taxon>Neodiplogasteridae</taxon>
        <taxon>Pristionchus</taxon>
    </lineage>
</organism>
<keyword evidence="11" id="KW-1185">Reference proteome</keyword>
<sequence>SHLLSPTTTQQMPYRAELKRPDLKGHFPCSVCGKIFCHSSSLSRHRMQAHFKSYTCTQCNTDIASNETLRSHMFRVHAISRMFMCRCCNWAFPDKTSLHIHMQSMLRNGQPGEVPVLARSSTEDGPGDEESSPSHESKFSSSSLFRPINPMQPFNPLDAQTLLNSLKKQSTPSTSSVLSPANLLNVWLSNNPFMANLATPLANLQQNLLMQGQVGESSDSQDSSADSPDIDEDAYIEINIKKEELEDEMAELDVVTDSLDDSFDGQERKEERSGSMKRKATKPQQLMEGPMEEDEEDVSPSPLKLLAVDKTVLTIPAGLLIPREASSPTVSDSHTSSGSSGHHGMDSPPHTHHHGTKCYECQELKSKLNETDDELRKRTVEVVSLTGTVDRLQKQILLLAQTCKQREMQALQQNHLAMLRANMMRPAPVIAPSPLPPPPLVSPVINPEMLKRFVDQFVQNNPSVVAPSTQPSC</sequence>
<accession>A0AAV5WZJ3</accession>
<feature type="compositionally biased region" description="Low complexity" evidence="8">
    <location>
        <begin position="217"/>
        <end position="227"/>
    </location>
</feature>
<keyword evidence="2" id="KW-0479">Metal-binding</keyword>
<feature type="non-terminal residue" evidence="10">
    <location>
        <position position="1"/>
    </location>
</feature>
<proteinExistence type="predicted"/>
<dbReference type="SMART" id="SM00355">
    <property type="entry name" value="ZnF_C2H2"/>
    <property type="match status" value="3"/>
</dbReference>
<keyword evidence="6" id="KW-0539">Nucleus</keyword>
<gene>
    <name evidence="10" type="ORF">PFISCL1PPCAC_26469</name>
</gene>
<evidence type="ECO:0000256" key="7">
    <source>
        <dbReference type="PROSITE-ProRule" id="PRU00042"/>
    </source>
</evidence>
<feature type="compositionally biased region" description="Low complexity" evidence="8">
    <location>
        <begin position="326"/>
        <end position="348"/>
    </location>
</feature>
<comment type="subcellular location">
    <subcellularLocation>
        <location evidence="1">Nucleus</location>
    </subcellularLocation>
</comment>
<evidence type="ECO:0000313" key="10">
    <source>
        <dbReference type="EMBL" id="GMT35172.1"/>
    </source>
</evidence>
<evidence type="ECO:0000259" key="9">
    <source>
        <dbReference type="PROSITE" id="PS50157"/>
    </source>
</evidence>
<evidence type="ECO:0000256" key="6">
    <source>
        <dbReference type="ARBA" id="ARBA00023242"/>
    </source>
</evidence>